<evidence type="ECO:0008006" key="5">
    <source>
        <dbReference type="Google" id="ProtNLM"/>
    </source>
</evidence>
<accession>A0A0N1NWH6</accession>
<dbReference type="PANTHER" id="PTHR37534:SF9">
    <property type="entry name" value="ZN(II)2CYS6 TRANSCRIPTION FACTOR (EUROFUNG)"/>
    <property type="match status" value="1"/>
</dbReference>
<dbReference type="GO" id="GO:0003700">
    <property type="term" value="F:DNA-binding transcription factor activity"/>
    <property type="evidence" value="ECO:0007669"/>
    <property type="project" value="TreeGrafter"/>
</dbReference>
<reference evidence="3 4" key="1">
    <citation type="submission" date="2015-06" db="EMBL/GenBank/DDBJ databases">
        <title>Draft genome of the ant-associated black yeast Phialophora attae CBS 131958.</title>
        <authorList>
            <person name="Moreno L.F."/>
            <person name="Stielow B.J."/>
            <person name="de Hoog S."/>
            <person name="Vicente V.A."/>
            <person name="Weiss V.A."/>
            <person name="de Vries M."/>
            <person name="Cruz L.M."/>
            <person name="Souza E.M."/>
        </authorList>
    </citation>
    <scope>NUCLEOTIDE SEQUENCE [LARGE SCALE GENOMIC DNA]</scope>
    <source>
        <strain evidence="3 4">CBS 131958</strain>
    </source>
</reference>
<keyword evidence="4" id="KW-1185">Reference proteome</keyword>
<feature type="compositionally biased region" description="Low complexity" evidence="2">
    <location>
        <begin position="54"/>
        <end position="67"/>
    </location>
</feature>
<dbReference type="PANTHER" id="PTHR37534">
    <property type="entry name" value="TRANSCRIPTIONAL ACTIVATOR PROTEIN UGA3"/>
    <property type="match status" value="1"/>
</dbReference>
<dbReference type="AlphaFoldDB" id="A0A0N1NWH6"/>
<dbReference type="VEuPathDB" id="FungiDB:AB675_4833"/>
<dbReference type="OrthoDB" id="5418899at2759"/>
<evidence type="ECO:0000256" key="2">
    <source>
        <dbReference type="SAM" id="MobiDB-lite"/>
    </source>
</evidence>
<gene>
    <name evidence="3" type="ORF">AB675_4833</name>
</gene>
<sequence length="699" mass="77666">MSSMPTEERYKTARKFLDESDKVRKKFVKREEERQHIGLQSPALSTISPDPPVRQRSSSSIHSRPTSVPHTRSPPPQQPLPFMTNPHHFARSDSPALQSQRGSQDVAPLVSGFANAFPSGTPLSSAENTPDFRHASRQADIIAPSTISYSDAGYSDVAMDFSNSDFFDLDIETYYANGNNACGFIPGLPVIMSEAEDLEMDELDHHSLASTAPDPINAEAIAERKDEMAILIRLFVDVMAPWMDLFDFDAYFTRIIPLKASNNAMLQAALAAVASKQLARYGMSSSIDKSRYALVLSSKYRDITPNEWFYKAASYYDRGISCLRGFLRRYSVHDDPTALLSPPASTLSDSPGFPPRPIRRLSSRSSIGGVSADSDLQDLLSAISVFSLYESFDNSTVGASQHLNGFQSLVQGRRGTSSMTVFATRTGGRAAFWNFALEDLLSAYANGRPTRLHPMDLDLWVAAGLPLVRRQTDPSGEGSGTLSLQLDAIFNTGRDDIIACTLIWVANRVVNFITQSAGHSIGDTVFRHWTELRTLLEVWHNRLPVTFHPYATVETRHITDSRHGSQQNKHFFSVPMAAGALQLYHFVQILLILHRPSESDGQQTQGQRMRLLRKAAEESEHHSRHICGIALGSPPGAVQRLMIQPLHLSGSCFDEEIDRKLVLELLEIVEEQTGASTKRVRADLLQQWGWSAENKDMMN</sequence>
<dbReference type="Proteomes" id="UP000038010">
    <property type="component" value="Unassembled WGS sequence"/>
</dbReference>
<dbReference type="RefSeq" id="XP_017995557.1">
    <property type="nucleotide sequence ID" value="XM_018144996.1"/>
</dbReference>
<dbReference type="STRING" id="1664694.A0A0N1NWH6"/>
<dbReference type="GO" id="GO:0045944">
    <property type="term" value="P:positive regulation of transcription by RNA polymerase II"/>
    <property type="evidence" value="ECO:0007669"/>
    <property type="project" value="TreeGrafter"/>
</dbReference>
<feature type="compositionally biased region" description="Basic and acidic residues" evidence="2">
    <location>
        <begin position="1"/>
        <end position="22"/>
    </location>
</feature>
<feature type="region of interest" description="Disordered" evidence="2">
    <location>
        <begin position="1"/>
        <end position="105"/>
    </location>
</feature>
<protein>
    <recommendedName>
        <fullName evidence="5">Transcription factor domain-containing protein</fullName>
    </recommendedName>
</protein>
<dbReference type="GO" id="GO:0005634">
    <property type="term" value="C:nucleus"/>
    <property type="evidence" value="ECO:0007669"/>
    <property type="project" value="TreeGrafter"/>
</dbReference>
<name>A0A0N1NWH6_9EURO</name>
<evidence type="ECO:0000313" key="3">
    <source>
        <dbReference type="EMBL" id="KPI35594.1"/>
    </source>
</evidence>
<dbReference type="GO" id="GO:0000976">
    <property type="term" value="F:transcription cis-regulatory region binding"/>
    <property type="evidence" value="ECO:0007669"/>
    <property type="project" value="TreeGrafter"/>
</dbReference>
<evidence type="ECO:0000313" key="4">
    <source>
        <dbReference type="Proteomes" id="UP000038010"/>
    </source>
</evidence>
<dbReference type="GeneID" id="28736876"/>
<organism evidence="3 4">
    <name type="scientific">Cyphellophora attinorum</name>
    <dbReference type="NCBI Taxonomy" id="1664694"/>
    <lineage>
        <taxon>Eukaryota</taxon>
        <taxon>Fungi</taxon>
        <taxon>Dikarya</taxon>
        <taxon>Ascomycota</taxon>
        <taxon>Pezizomycotina</taxon>
        <taxon>Eurotiomycetes</taxon>
        <taxon>Chaetothyriomycetidae</taxon>
        <taxon>Chaetothyriales</taxon>
        <taxon>Cyphellophoraceae</taxon>
        <taxon>Cyphellophora</taxon>
    </lineage>
</organism>
<comment type="caution">
    <text evidence="3">The sequence shown here is derived from an EMBL/GenBank/DDBJ whole genome shotgun (WGS) entry which is preliminary data.</text>
</comment>
<dbReference type="EMBL" id="LFJN01000038">
    <property type="protein sequence ID" value="KPI35594.1"/>
    <property type="molecule type" value="Genomic_DNA"/>
</dbReference>
<keyword evidence="1" id="KW-0539">Nucleus</keyword>
<evidence type="ECO:0000256" key="1">
    <source>
        <dbReference type="ARBA" id="ARBA00023242"/>
    </source>
</evidence>
<proteinExistence type="predicted"/>